<dbReference type="InterPro" id="IPR027417">
    <property type="entry name" value="P-loop_NTPase"/>
</dbReference>
<keyword evidence="2" id="KW-1185">Reference proteome</keyword>
<dbReference type="Proteomes" id="UP000468901">
    <property type="component" value="Unassembled WGS sequence"/>
</dbReference>
<name>A0A6N6VT20_9HYPH</name>
<sequence>MPHVPVGGTLLGAAGMSENNIVSLDAWRDFNDAAPQADPFDIEPDPQQIAVFLDVVFGYCEGWAPLRGFVDKGQGIDGRPHNAWIEIDDSLLEKAVSFASWAAREGAAFYVVPGTVAETGRAKAADVLQMQTVLVDLDAGDIVAKLDHLIRHLGEPTLLVESGGRTPDGLDKLHVWWRLSEPAEGEDIALLCRLRGDIAVKVGGDTHFRSAHQPIRLAGSVYHKGGFKRLVNIRRHSPRVEVHLRDFAELVDTMPPLAGVGSEPGPSNDKPSITEILTTPVREGGEDDWTRFQGASAAIGHYVRLAHEGRMSRDEAWEAICQYNAAQLRPSWPLERLASEAQRLWRLHEERHGPALERLSTPPMSALPAFTLGALLDDTSPMPDDIIAPRVLTPGGMLVLGGAPKVGKSDFLISLLVHMAAGVPFLGFAPSQPLRIFYLQAEIQYHYLRERLQAIRIDPALLAVARDNLVATPKVRMLLDAGGVALAVAAVRAHYGHGAPDILCIDPIRNLFDGGPDGGGENDNTAMLFFLQERVEALRDAVAPDAGLILCHHTRKITKKQLAEDPFMALSGAGSLRSFYSSGIIMHRPDEDRPERMLHFELRNGPGIEPMIIDKADGRWVSIDRSSERLVRKALGDKLDAERVRKHDVILGVLLDEALEGRLYTINQFAEAFENRGGLGGKDTIRDRLNVLATKGFVKFVRDGTPYGLGPSRSRFGFLCVEGMAAPAEEEAVDPETGEVLPASVAVLPTHYKSPQTGALLEVENPHVWVYPEGEQS</sequence>
<evidence type="ECO:0000313" key="2">
    <source>
        <dbReference type="Proteomes" id="UP000468901"/>
    </source>
</evidence>
<organism evidence="1 2">
    <name type="scientific">Parvibaculum sedimenti</name>
    <dbReference type="NCBI Taxonomy" id="2608632"/>
    <lineage>
        <taxon>Bacteria</taxon>
        <taxon>Pseudomonadati</taxon>
        <taxon>Pseudomonadota</taxon>
        <taxon>Alphaproteobacteria</taxon>
        <taxon>Hyphomicrobiales</taxon>
        <taxon>Parvibaculaceae</taxon>
        <taxon>Parvibaculum</taxon>
    </lineage>
</organism>
<dbReference type="SUPFAM" id="SSF52540">
    <property type="entry name" value="P-loop containing nucleoside triphosphate hydrolases"/>
    <property type="match status" value="1"/>
</dbReference>
<dbReference type="EMBL" id="WESC01000001">
    <property type="protein sequence ID" value="KAB7742796.1"/>
    <property type="molecule type" value="Genomic_DNA"/>
</dbReference>
<proteinExistence type="predicted"/>
<accession>A0A6N6VT20</accession>
<dbReference type="AlphaFoldDB" id="A0A6N6VT20"/>
<dbReference type="Gene3D" id="3.40.50.300">
    <property type="entry name" value="P-loop containing nucleotide triphosphate hydrolases"/>
    <property type="match status" value="1"/>
</dbReference>
<gene>
    <name evidence="1" type="ORF">F2P47_01295</name>
</gene>
<dbReference type="Pfam" id="PF13481">
    <property type="entry name" value="AAA_25"/>
    <property type="match status" value="1"/>
</dbReference>
<protein>
    <submittedName>
        <fullName evidence="1">AAA family ATPase</fullName>
    </submittedName>
</protein>
<reference evidence="1 2" key="1">
    <citation type="submission" date="2019-09" db="EMBL/GenBank/DDBJ databases">
        <title>Parvibaculum sedimenti sp. nov., isolated from sediment.</title>
        <authorList>
            <person name="Wang Y."/>
        </authorList>
    </citation>
    <scope>NUCLEOTIDE SEQUENCE [LARGE SCALE GENOMIC DNA]</scope>
    <source>
        <strain evidence="1 2">HXT-9</strain>
    </source>
</reference>
<comment type="caution">
    <text evidence="1">The sequence shown here is derived from an EMBL/GenBank/DDBJ whole genome shotgun (WGS) entry which is preliminary data.</text>
</comment>
<evidence type="ECO:0000313" key="1">
    <source>
        <dbReference type="EMBL" id="KAB7742796.1"/>
    </source>
</evidence>